<dbReference type="Proteomes" id="UP001516061">
    <property type="component" value="Unassembled WGS sequence"/>
</dbReference>
<keyword evidence="6" id="KW-0547">Nucleotide-binding</keyword>
<comment type="caution">
    <text evidence="17">The sequence shown here is derived from an EMBL/GenBank/DDBJ whole genome shotgun (WGS) entry which is preliminary data.</text>
</comment>
<evidence type="ECO:0000256" key="12">
    <source>
        <dbReference type="ARBA" id="ARBA00025337"/>
    </source>
</evidence>
<feature type="compositionally biased region" description="Low complexity" evidence="14">
    <location>
        <begin position="157"/>
        <end position="179"/>
    </location>
</feature>
<evidence type="ECO:0000256" key="4">
    <source>
        <dbReference type="ARBA" id="ARBA00022448"/>
    </source>
</evidence>
<dbReference type="InterPro" id="IPR000897">
    <property type="entry name" value="SRP54_GTPase_dom"/>
</dbReference>
<evidence type="ECO:0000313" key="18">
    <source>
        <dbReference type="Proteomes" id="UP001516061"/>
    </source>
</evidence>
<name>A0ABX2FZ12_9BURK</name>
<evidence type="ECO:0000259" key="15">
    <source>
        <dbReference type="SMART" id="SM00382"/>
    </source>
</evidence>
<sequence>MNVKRFFGRNSREAMQKVRQAFGDNAVVLSTKPSSSGIEIVAMPAESIDAIERFESAPAGLADTGFDEPMHESAAPEEIDIGATDAGDQVQEDVGTLAMSTLSFQDYVRERMLKKRQAELKAQQNPGDEVEPEPVRAPQPRPATPARAGEPARREAAAPSRAAAEAPAPAAAPSAPGLPATYADWMRQQELRDREEALPAVGQRPYPPVMSLHDDEQLSTSDGDLYDTSRMPRLDMPEPGEMAPARMAAAPRGVDPGDSILPSSTEMLNEIRAMKGMIEERFNTMAFMDRLHNSPRHSQLTMRLLDAGFSPGLIRKLCDSLGDDVTDEMVWAADVLQRNVLTGENEPDIEDQGGVYAMIGSTGVGKTTSTAKLATSFATRHGAANLGLITLDAYRVGAHEQLRAYGRILGVPVHTAHDRAALEDLLDLLSGKRMVLIDTAGLAQRDARTRDLLDMLSHRSIKRLLVVNAAQQGETIEDVLSAYSASQARGIILSKLDEAVKLGPALDALIRQHLKVLAVSNGQRVPEDWHRLSAQSLVTRALRSGGPQAWRLNTGDVDLIFSRPNAPAPVQGAAQPVAAMPAAPVQAAAPRRGAAAGSRELGA</sequence>
<evidence type="ECO:0000256" key="14">
    <source>
        <dbReference type="SAM" id="MobiDB-lite"/>
    </source>
</evidence>
<organism evidence="17 18">
    <name type="scientific">Sphaerotilus uruguayifluvii</name>
    <dbReference type="NCBI Taxonomy" id="2735897"/>
    <lineage>
        <taxon>Bacteria</taxon>
        <taxon>Pseudomonadati</taxon>
        <taxon>Pseudomonadota</taxon>
        <taxon>Betaproteobacteria</taxon>
        <taxon>Burkholderiales</taxon>
        <taxon>Sphaerotilaceae</taxon>
        <taxon>Sphaerotilus</taxon>
    </lineage>
</organism>
<evidence type="ECO:0000256" key="10">
    <source>
        <dbReference type="ARBA" id="ARBA00023136"/>
    </source>
</evidence>
<keyword evidence="10" id="KW-0472">Membrane</keyword>
<dbReference type="InterPro" id="IPR047040">
    <property type="entry name" value="FlhF__GTPase_dom"/>
</dbReference>
<keyword evidence="8" id="KW-0653">Protein transport</keyword>
<keyword evidence="5" id="KW-1003">Cell membrane</keyword>
<dbReference type="InterPro" id="IPR020006">
    <property type="entry name" value="FlhF"/>
</dbReference>
<dbReference type="SMART" id="SM00382">
    <property type="entry name" value="AAA"/>
    <property type="match status" value="1"/>
</dbReference>
<dbReference type="PANTHER" id="PTHR43134">
    <property type="entry name" value="SIGNAL RECOGNITION PARTICLE RECEPTOR SUBUNIT ALPHA"/>
    <property type="match status" value="1"/>
</dbReference>
<evidence type="ECO:0000259" key="16">
    <source>
        <dbReference type="SMART" id="SM00962"/>
    </source>
</evidence>
<evidence type="ECO:0000256" key="5">
    <source>
        <dbReference type="ARBA" id="ARBA00022475"/>
    </source>
</evidence>
<dbReference type="RefSeq" id="WP_173804224.1">
    <property type="nucleotide sequence ID" value="NZ_JABSNM010000003.1"/>
</dbReference>
<dbReference type="InterPro" id="IPR003593">
    <property type="entry name" value="AAA+_ATPase"/>
</dbReference>
<evidence type="ECO:0000256" key="1">
    <source>
        <dbReference type="ARBA" id="ARBA00004413"/>
    </source>
</evidence>
<evidence type="ECO:0000256" key="11">
    <source>
        <dbReference type="ARBA" id="ARBA00023225"/>
    </source>
</evidence>
<feature type="domain" description="SRP54-type proteins GTP-binding" evidence="16">
    <location>
        <begin position="353"/>
        <end position="543"/>
    </location>
</feature>
<protein>
    <recommendedName>
        <fullName evidence="3 13">Flagellar biosynthesis protein FlhF</fullName>
    </recommendedName>
</protein>
<comment type="function">
    <text evidence="12">Necessary for flagellar biosynthesis. May be involved in translocation of the flagellum.</text>
</comment>
<keyword evidence="17" id="KW-0969">Cilium</keyword>
<keyword evidence="17" id="KW-0966">Cell projection</keyword>
<evidence type="ECO:0000256" key="8">
    <source>
        <dbReference type="ARBA" id="ARBA00022927"/>
    </source>
</evidence>
<evidence type="ECO:0000256" key="13">
    <source>
        <dbReference type="NCBIfam" id="TIGR03499"/>
    </source>
</evidence>
<dbReference type="Pfam" id="PF00448">
    <property type="entry name" value="SRP54"/>
    <property type="match status" value="1"/>
</dbReference>
<comment type="similarity">
    <text evidence="2">Belongs to the GTP-binding SRP family.</text>
</comment>
<evidence type="ECO:0000256" key="2">
    <source>
        <dbReference type="ARBA" id="ARBA00008531"/>
    </source>
</evidence>
<dbReference type="SMART" id="SM00962">
    <property type="entry name" value="SRP54"/>
    <property type="match status" value="1"/>
</dbReference>
<dbReference type="InterPro" id="IPR027417">
    <property type="entry name" value="P-loop_NTPase"/>
</dbReference>
<gene>
    <name evidence="17" type="ORF">HNQ01_000955</name>
</gene>
<dbReference type="CDD" id="cd17873">
    <property type="entry name" value="FlhF"/>
    <property type="match status" value="1"/>
</dbReference>
<comment type="subcellular location">
    <subcellularLocation>
        <location evidence="1">Cell membrane</location>
        <topology evidence="1">Peripheral membrane protein</topology>
        <orientation evidence="1">Cytoplasmic side</orientation>
    </subcellularLocation>
</comment>
<dbReference type="NCBIfam" id="TIGR03499">
    <property type="entry name" value="FlhF"/>
    <property type="match status" value="1"/>
</dbReference>
<evidence type="ECO:0000256" key="9">
    <source>
        <dbReference type="ARBA" id="ARBA00023134"/>
    </source>
</evidence>
<evidence type="ECO:0000256" key="3">
    <source>
        <dbReference type="ARBA" id="ARBA00014919"/>
    </source>
</evidence>
<accession>A0ABX2FZ12</accession>
<proteinExistence type="inferred from homology"/>
<dbReference type="Gene3D" id="3.40.50.300">
    <property type="entry name" value="P-loop containing nucleotide triphosphate hydrolases"/>
    <property type="match status" value="1"/>
</dbReference>
<dbReference type="PANTHER" id="PTHR43134:SF3">
    <property type="entry name" value="FLAGELLAR BIOSYNTHESIS PROTEIN FLHF"/>
    <property type="match status" value="1"/>
</dbReference>
<keyword evidence="7" id="KW-1005">Bacterial flagellum biogenesis</keyword>
<reference evidence="17 18" key="1">
    <citation type="submission" date="2020-05" db="EMBL/GenBank/DDBJ databases">
        <title>Genomic Encyclopedia of Type Strains, Phase IV (KMG-V): Genome sequencing to study the core and pangenomes of soil and plant-associated prokaryotes.</title>
        <authorList>
            <person name="Whitman W."/>
        </authorList>
    </citation>
    <scope>NUCLEOTIDE SEQUENCE [LARGE SCALE GENOMIC DNA]</scope>
    <source>
        <strain evidence="17 18">C29</strain>
    </source>
</reference>
<evidence type="ECO:0000256" key="6">
    <source>
        <dbReference type="ARBA" id="ARBA00022741"/>
    </source>
</evidence>
<keyword evidence="11" id="KW-1006">Bacterial flagellum protein export</keyword>
<evidence type="ECO:0000313" key="17">
    <source>
        <dbReference type="EMBL" id="NRT55245.1"/>
    </source>
</evidence>
<feature type="region of interest" description="Disordered" evidence="14">
    <location>
        <begin position="201"/>
        <end position="228"/>
    </location>
</feature>
<dbReference type="SUPFAM" id="SSF52540">
    <property type="entry name" value="P-loop containing nucleoside triphosphate hydrolases"/>
    <property type="match status" value="1"/>
</dbReference>
<dbReference type="EMBL" id="JABSNM010000003">
    <property type="protein sequence ID" value="NRT55245.1"/>
    <property type="molecule type" value="Genomic_DNA"/>
</dbReference>
<feature type="domain" description="AAA+ ATPase" evidence="15">
    <location>
        <begin position="352"/>
        <end position="520"/>
    </location>
</feature>
<evidence type="ECO:0000256" key="7">
    <source>
        <dbReference type="ARBA" id="ARBA00022795"/>
    </source>
</evidence>
<keyword evidence="4" id="KW-0813">Transport</keyword>
<keyword evidence="17" id="KW-0282">Flagellum</keyword>
<keyword evidence="18" id="KW-1185">Reference proteome</keyword>
<keyword evidence="9" id="KW-0342">GTP-binding</keyword>
<feature type="region of interest" description="Disordered" evidence="14">
    <location>
        <begin position="117"/>
        <end position="179"/>
    </location>
</feature>